<accession>R7S2D9</accession>
<dbReference type="RefSeq" id="XP_007388511.1">
    <property type="nucleotide sequence ID" value="XM_007388449.1"/>
</dbReference>
<dbReference type="HOGENOM" id="CLU_1563666_0_0_1"/>
<evidence type="ECO:0000313" key="2">
    <source>
        <dbReference type="Proteomes" id="UP000054196"/>
    </source>
</evidence>
<sequence length="171" mass="19529">MQHTRRRRTGCFGLALEFIRRAFPFVEHLRLSGIESSDRLPAVLRTYLAIHADSVNTDTTLHPFYKKFLIGRPDETPTMSVLVDAMRGIASTLRRLYLQPHWHEQGLRTSFHGFTGRFEVALNWLMSHDQEGMLVVLPAPDEASASELADSLWLANAEGFERCWSADRDTT</sequence>
<dbReference type="EMBL" id="JH687555">
    <property type="protein sequence ID" value="EIN04368.1"/>
    <property type="molecule type" value="Genomic_DNA"/>
</dbReference>
<dbReference type="KEGG" id="psq:PUNSTDRAFT_138764"/>
<name>R7S2D9_PUNST</name>
<organism evidence="1 2">
    <name type="scientific">Punctularia strigosozonata (strain HHB-11173)</name>
    <name type="common">White-rot fungus</name>
    <dbReference type="NCBI Taxonomy" id="741275"/>
    <lineage>
        <taxon>Eukaryota</taxon>
        <taxon>Fungi</taxon>
        <taxon>Dikarya</taxon>
        <taxon>Basidiomycota</taxon>
        <taxon>Agaricomycotina</taxon>
        <taxon>Agaricomycetes</taxon>
        <taxon>Corticiales</taxon>
        <taxon>Punctulariaceae</taxon>
        <taxon>Punctularia</taxon>
    </lineage>
</organism>
<dbReference type="AlphaFoldDB" id="R7S2D9"/>
<protein>
    <submittedName>
        <fullName evidence="1">Uncharacterized protein</fullName>
    </submittedName>
</protein>
<dbReference type="GeneID" id="18880162"/>
<proteinExistence type="predicted"/>
<dbReference type="Proteomes" id="UP000054196">
    <property type="component" value="Unassembled WGS sequence"/>
</dbReference>
<reference evidence="2" key="1">
    <citation type="journal article" date="2012" name="Science">
        <title>The Paleozoic origin of enzymatic lignin decomposition reconstructed from 31 fungal genomes.</title>
        <authorList>
            <person name="Floudas D."/>
            <person name="Binder M."/>
            <person name="Riley R."/>
            <person name="Barry K."/>
            <person name="Blanchette R.A."/>
            <person name="Henrissat B."/>
            <person name="Martinez A.T."/>
            <person name="Otillar R."/>
            <person name="Spatafora J.W."/>
            <person name="Yadav J.S."/>
            <person name="Aerts A."/>
            <person name="Benoit I."/>
            <person name="Boyd A."/>
            <person name="Carlson A."/>
            <person name="Copeland A."/>
            <person name="Coutinho P.M."/>
            <person name="de Vries R.P."/>
            <person name="Ferreira P."/>
            <person name="Findley K."/>
            <person name="Foster B."/>
            <person name="Gaskell J."/>
            <person name="Glotzer D."/>
            <person name="Gorecki P."/>
            <person name="Heitman J."/>
            <person name="Hesse C."/>
            <person name="Hori C."/>
            <person name="Igarashi K."/>
            <person name="Jurgens J.A."/>
            <person name="Kallen N."/>
            <person name="Kersten P."/>
            <person name="Kohler A."/>
            <person name="Kuees U."/>
            <person name="Kumar T.K.A."/>
            <person name="Kuo A."/>
            <person name="LaButti K."/>
            <person name="Larrondo L.F."/>
            <person name="Lindquist E."/>
            <person name="Ling A."/>
            <person name="Lombard V."/>
            <person name="Lucas S."/>
            <person name="Lundell T."/>
            <person name="Martin R."/>
            <person name="McLaughlin D.J."/>
            <person name="Morgenstern I."/>
            <person name="Morin E."/>
            <person name="Murat C."/>
            <person name="Nagy L.G."/>
            <person name="Nolan M."/>
            <person name="Ohm R.A."/>
            <person name="Patyshakuliyeva A."/>
            <person name="Rokas A."/>
            <person name="Ruiz-Duenas F.J."/>
            <person name="Sabat G."/>
            <person name="Salamov A."/>
            <person name="Samejima M."/>
            <person name="Schmutz J."/>
            <person name="Slot J.C."/>
            <person name="St John F."/>
            <person name="Stenlid J."/>
            <person name="Sun H."/>
            <person name="Sun S."/>
            <person name="Syed K."/>
            <person name="Tsang A."/>
            <person name="Wiebenga A."/>
            <person name="Young D."/>
            <person name="Pisabarro A."/>
            <person name="Eastwood D.C."/>
            <person name="Martin F."/>
            <person name="Cullen D."/>
            <person name="Grigoriev I.V."/>
            <person name="Hibbett D.S."/>
        </authorList>
    </citation>
    <scope>NUCLEOTIDE SEQUENCE [LARGE SCALE GENOMIC DNA]</scope>
    <source>
        <strain evidence="2">HHB-11173 SS5</strain>
    </source>
</reference>
<gene>
    <name evidence="1" type="ORF">PUNSTDRAFT_138764</name>
</gene>
<evidence type="ECO:0000313" key="1">
    <source>
        <dbReference type="EMBL" id="EIN04368.1"/>
    </source>
</evidence>
<keyword evidence="2" id="KW-1185">Reference proteome</keyword>